<dbReference type="Proteomes" id="UP000658131">
    <property type="component" value="Unassembled WGS sequence"/>
</dbReference>
<protein>
    <submittedName>
        <fullName evidence="8">Hydroxyacid dehydrogenase</fullName>
    </submittedName>
</protein>
<name>A0ABR7NMN0_9FIRM</name>
<comment type="similarity">
    <text evidence="1 5">Belongs to the D-isomer specific 2-hydroxyacid dehydrogenase family.</text>
</comment>
<dbReference type="Pfam" id="PF00389">
    <property type="entry name" value="2-Hacid_dh"/>
    <property type="match status" value="1"/>
</dbReference>
<keyword evidence="4" id="KW-0520">NAD</keyword>
<feature type="domain" description="D-isomer specific 2-hydroxyacid dehydrogenase catalytic" evidence="6">
    <location>
        <begin position="3"/>
        <end position="310"/>
    </location>
</feature>
<evidence type="ECO:0000256" key="4">
    <source>
        <dbReference type="ARBA" id="ARBA00023027"/>
    </source>
</evidence>
<keyword evidence="3 5" id="KW-0560">Oxidoreductase</keyword>
<evidence type="ECO:0000256" key="1">
    <source>
        <dbReference type="ARBA" id="ARBA00005854"/>
    </source>
</evidence>
<dbReference type="CDD" id="cd12173">
    <property type="entry name" value="PGDH_4"/>
    <property type="match status" value="1"/>
</dbReference>
<dbReference type="InterPro" id="IPR050857">
    <property type="entry name" value="D-2-hydroxyacid_DH"/>
</dbReference>
<proteinExistence type="inferred from homology"/>
<dbReference type="InterPro" id="IPR006140">
    <property type="entry name" value="D-isomer_DH_NAD-bd"/>
</dbReference>
<dbReference type="InterPro" id="IPR036291">
    <property type="entry name" value="NAD(P)-bd_dom_sf"/>
</dbReference>
<dbReference type="SUPFAM" id="SSF51735">
    <property type="entry name" value="NAD(P)-binding Rossmann-fold domains"/>
    <property type="match status" value="1"/>
</dbReference>
<evidence type="ECO:0000313" key="8">
    <source>
        <dbReference type="EMBL" id="MBC8577465.1"/>
    </source>
</evidence>
<organism evidence="8 9">
    <name type="scientific">Yanshouia hominis</name>
    <dbReference type="NCBI Taxonomy" id="2763673"/>
    <lineage>
        <taxon>Bacteria</taxon>
        <taxon>Bacillati</taxon>
        <taxon>Bacillota</taxon>
        <taxon>Clostridia</taxon>
        <taxon>Eubacteriales</taxon>
        <taxon>Oscillospiraceae</taxon>
        <taxon>Yanshouia</taxon>
    </lineage>
</organism>
<dbReference type="PROSITE" id="PS00065">
    <property type="entry name" value="D_2_HYDROXYACID_DH_1"/>
    <property type="match status" value="1"/>
</dbReference>
<keyword evidence="2" id="KW-0028">Amino-acid biosynthesis</keyword>
<dbReference type="Pfam" id="PF02826">
    <property type="entry name" value="2-Hacid_dh_C"/>
    <property type="match status" value="1"/>
</dbReference>
<evidence type="ECO:0000256" key="5">
    <source>
        <dbReference type="RuleBase" id="RU003719"/>
    </source>
</evidence>
<dbReference type="SUPFAM" id="SSF52283">
    <property type="entry name" value="Formate/glycerate dehydrogenase catalytic domain-like"/>
    <property type="match status" value="1"/>
</dbReference>
<dbReference type="InterPro" id="IPR006139">
    <property type="entry name" value="D-isomer_2_OHA_DH_cat_dom"/>
</dbReference>
<dbReference type="InterPro" id="IPR029753">
    <property type="entry name" value="D-isomer_DH_CS"/>
</dbReference>
<keyword evidence="9" id="KW-1185">Reference proteome</keyword>
<accession>A0ABR7NMN0</accession>
<dbReference type="RefSeq" id="WP_262400868.1">
    <property type="nucleotide sequence ID" value="NZ_JACRTB010000032.1"/>
</dbReference>
<dbReference type="PANTHER" id="PTHR42789:SF1">
    <property type="entry name" value="D-ISOMER SPECIFIC 2-HYDROXYACID DEHYDROGENASE FAMILY PROTEIN (AFU_ORTHOLOGUE AFUA_6G10090)"/>
    <property type="match status" value="1"/>
</dbReference>
<dbReference type="InterPro" id="IPR029752">
    <property type="entry name" value="D-isomer_DH_CS1"/>
</dbReference>
<sequence length="314" mass="34301">MRVLISEKIHPSGIDILKNAGHEVITLSQRDQGELEEKIKGADALLVRIMNVTDKMMAEAPNLKIVSKHGVGMDNIDMNAAKDRGIAVTCTLTANSQSVAEHTWTMIMALARNLILSADMYKTIGFAAKANCPLGAEIYGKTLGIIGCGRIGKRVAAIGINAYNMKVLVYDPYITKEDLPEGAELIDDKDNIFQESDFITIHCPANKETYHMVGEREFGIMRPVARFINNARGPIVDETALVKALEEKKIWAAGMDVTEQEPYPADGPLLHMSNVILTPHFGGSSVESATRVSTIAAQNIVDYFNGVECEGRLI</sequence>
<feature type="domain" description="D-isomer specific 2-hydroxyacid dehydrogenase NAD-binding" evidence="7">
    <location>
        <begin position="105"/>
        <end position="282"/>
    </location>
</feature>
<evidence type="ECO:0000256" key="2">
    <source>
        <dbReference type="ARBA" id="ARBA00022605"/>
    </source>
</evidence>
<evidence type="ECO:0000259" key="7">
    <source>
        <dbReference type="Pfam" id="PF02826"/>
    </source>
</evidence>
<dbReference type="PANTHER" id="PTHR42789">
    <property type="entry name" value="D-ISOMER SPECIFIC 2-HYDROXYACID DEHYDROGENASE FAMILY PROTEIN (AFU_ORTHOLOGUE AFUA_6G10090)"/>
    <property type="match status" value="1"/>
</dbReference>
<evidence type="ECO:0000313" key="9">
    <source>
        <dbReference type="Proteomes" id="UP000658131"/>
    </source>
</evidence>
<reference evidence="8 9" key="1">
    <citation type="submission" date="2020-08" db="EMBL/GenBank/DDBJ databases">
        <title>Genome public.</title>
        <authorList>
            <person name="Liu C."/>
            <person name="Sun Q."/>
        </authorList>
    </citation>
    <scope>NUCLEOTIDE SEQUENCE [LARGE SCALE GENOMIC DNA]</scope>
    <source>
        <strain evidence="8 9">BX1</strain>
    </source>
</reference>
<dbReference type="Gene3D" id="3.40.50.720">
    <property type="entry name" value="NAD(P)-binding Rossmann-like Domain"/>
    <property type="match status" value="2"/>
</dbReference>
<dbReference type="EMBL" id="JACRTB010000032">
    <property type="protein sequence ID" value="MBC8577465.1"/>
    <property type="molecule type" value="Genomic_DNA"/>
</dbReference>
<comment type="caution">
    <text evidence="8">The sequence shown here is derived from an EMBL/GenBank/DDBJ whole genome shotgun (WGS) entry which is preliminary data.</text>
</comment>
<gene>
    <name evidence="8" type="ORF">H8717_13765</name>
</gene>
<evidence type="ECO:0000259" key="6">
    <source>
        <dbReference type="Pfam" id="PF00389"/>
    </source>
</evidence>
<dbReference type="PROSITE" id="PS00670">
    <property type="entry name" value="D_2_HYDROXYACID_DH_2"/>
    <property type="match status" value="1"/>
</dbReference>
<evidence type="ECO:0000256" key="3">
    <source>
        <dbReference type="ARBA" id="ARBA00023002"/>
    </source>
</evidence>